<protein>
    <submittedName>
        <fullName evidence="4">Uncharacterized protein</fullName>
    </submittedName>
</protein>
<accession>A0A2H5BGU4</accession>
<feature type="domain" description="Bacteriophage T5 Orf172 DNA-binding" evidence="1">
    <location>
        <begin position="130"/>
        <end position="219"/>
    </location>
</feature>
<dbReference type="Pfam" id="PF21817">
    <property type="entry name" value="CapR"/>
    <property type="match status" value="1"/>
</dbReference>
<sequence>MGRKLTTEEVNQRILETHKGEVKIIGAYIGSNKQHTFSCNKGHTWKTTPDNIFRGTKCPYCSSTKRTQEVAESDILKVHGSILLMSKYKNRHSKNLFHCKVCLHEWEAEYGQVVRGSGCPSCAGKMFDTVYIWRVPSTNIYKIGVSTKQKVRARIKRVASGQNITEPVVILIKHTPDAKEIESTILCNYEEFRHRLEGDGGTEFLLLKEDMAKELISLMELL</sequence>
<name>A0A2H5BGU4_9CAUD</name>
<dbReference type="InterPro" id="IPR025487">
    <property type="entry name" value="DUF4379"/>
</dbReference>
<dbReference type="Pfam" id="PF14311">
    <property type="entry name" value="DUF4379"/>
    <property type="match status" value="1"/>
</dbReference>
<organism evidence="4 5">
    <name type="scientific">Vibrio phage Thalassa</name>
    <dbReference type="NCBI Taxonomy" id="2570301"/>
    <lineage>
        <taxon>Viruses</taxon>
        <taxon>Duplodnaviria</taxon>
        <taxon>Heunggongvirae</taxon>
        <taxon>Uroviricota</taxon>
        <taxon>Caudoviricetes</taxon>
        <taxon>Demerecviridae</taxon>
        <taxon>Ermolyevavirinae</taxon>
        <taxon>Thalassavirus</taxon>
        <taxon>Thalassavirus thalassa</taxon>
    </lineage>
</organism>
<dbReference type="InterPro" id="IPR018306">
    <property type="entry name" value="Phage_T5_Orf172_DNA-bd"/>
</dbReference>
<gene>
    <name evidence="4" type="ORF">THALASSA_15</name>
</gene>
<dbReference type="Pfam" id="PF10544">
    <property type="entry name" value="T5orf172"/>
    <property type="match status" value="1"/>
</dbReference>
<evidence type="ECO:0000259" key="3">
    <source>
        <dbReference type="Pfam" id="PF21817"/>
    </source>
</evidence>
<dbReference type="Proteomes" id="UP000240962">
    <property type="component" value="Segment"/>
</dbReference>
<evidence type="ECO:0000313" key="4">
    <source>
        <dbReference type="EMBL" id="AUG85217.1"/>
    </source>
</evidence>
<feature type="domain" description="Treble clef zinc finger" evidence="2">
    <location>
        <begin position="29"/>
        <end position="63"/>
    </location>
</feature>
<proteinExistence type="predicted"/>
<keyword evidence="5" id="KW-1185">Reference proteome</keyword>
<evidence type="ECO:0000259" key="1">
    <source>
        <dbReference type="Pfam" id="PF10544"/>
    </source>
</evidence>
<evidence type="ECO:0000259" key="2">
    <source>
        <dbReference type="Pfam" id="PF14311"/>
    </source>
</evidence>
<dbReference type="EMBL" id="MG649967">
    <property type="protein sequence ID" value="AUG85217.1"/>
    <property type="molecule type" value="Genomic_DNA"/>
</dbReference>
<dbReference type="InterPro" id="IPR048793">
    <property type="entry name" value="CapR_dom"/>
</dbReference>
<evidence type="ECO:0000313" key="5">
    <source>
        <dbReference type="Proteomes" id="UP000240962"/>
    </source>
</evidence>
<reference evidence="5" key="1">
    <citation type="submission" date="2017-12" db="EMBL/GenBank/DDBJ databases">
        <authorList>
            <person name="Page C.L."/>
            <person name="McFadden E.F."/>
            <person name="Syed A.X."/>
            <person name="Lafty E.M."/>
            <person name="Hyatt D.A."/>
            <person name="Farronato D.M."/>
            <person name="Dong S.Z."/>
            <person name="Apostolopoulos E.L."/>
            <person name="Broussard G.W."/>
        </authorList>
    </citation>
    <scope>NUCLEOTIDE SEQUENCE [LARGE SCALE GENOMIC DNA]</scope>
</reference>
<feature type="domain" description="CapR homology" evidence="3">
    <location>
        <begin position="74"/>
        <end position="123"/>
    </location>
</feature>